<keyword evidence="3 7" id="KW-0812">Transmembrane</keyword>
<feature type="region of interest" description="Disordered" evidence="6">
    <location>
        <begin position="1"/>
        <end position="26"/>
    </location>
</feature>
<dbReference type="GO" id="GO:1990573">
    <property type="term" value="P:potassium ion import across plasma membrane"/>
    <property type="evidence" value="ECO:0007669"/>
    <property type="project" value="TreeGrafter"/>
</dbReference>
<dbReference type="GO" id="GO:0005524">
    <property type="term" value="F:ATP binding"/>
    <property type="evidence" value="ECO:0007669"/>
    <property type="project" value="InterPro"/>
</dbReference>
<dbReference type="GO" id="GO:0005886">
    <property type="term" value="C:plasma membrane"/>
    <property type="evidence" value="ECO:0007669"/>
    <property type="project" value="UniProtKB-SubCell"/>
</dbReference>
<organism evidence="9 10">
    <name type="scientific">Rotaria magnacalcarata</name>
    <dbReference type="NCBI Taxonomy" id="392030"/>
    <lineage>
        <taxon>Eukaryota</taxon>
        <taxon>Metazoa</taxon>
        <taxon>Spiralia</taxon>
        <taxon>Gnathifera</taxon>
        <taxon>Rotifera</taxon>
        <taxon>Eurotatoria</taxon>
        <taxon>Bdelloidea</taxon>
        <taxon>Philodinida</taxon>
        <taxon>Philodinidae</taxon>
        <taxon>Rotaria</taxon>
    </lineage>
</organism>
<dbReference type="SUPFAM" id="SSF56784">
    <property type="entry name" value="HAD-like"/>
    <property type="match status" value="1"/>
</dbReference>
<dbReference type="InterPro" id="IPR050510">
    <property type="entry name" value="Cation_transp_ATPase_P-type"/>
</dbReference>
<dbReference type="GO" id="GO:0036376">
    <property type="term" value="P:sodium ion export across plasma membrane"/>
    <property type="evidence" value="ECO:0007669"/>
    <property type="project" value="TreeGrafter"/>
</dbReference>
<dbReference type="AlphaFoldDB" id="A0A815J394"/>
<dbReference type="PRINTS" id="PR00120">
    <property type="entry name" value="HATPASE"/>
</dbReference>
<dbReference type="PRINTS" id="PR00119">
    <property type="entry name" value="CATATPASE"/>
</dbReference>
<dbReference type="SUPFAM" id="SSF81665">
    <property type="entry name" value="Calcium ATPase, transmembrane domain M"/>
    <property type="match status" value="2"/>
</dbReference>
<dbReference type="EMBL" id="CAJNOW010003211">
    <property type="protein sequence ID" value="CAF1373834.1"/>
    <property type="molecule type" value="Genomic_DNA"/>
</dbReference>
<evidence type="ECO:0000256" key="4">
    <source>
        <dbReference type="ARBA" id="ARBA00022989"/>
    </source>
</evidence>
<protein>
    <recommendedName>
        <fullName evidence="8">Cation-transporting P-type ATPase N-terminal domain-containing protein</fullName>
    </recommendedName>
</protein>
<feature type="transmembrane region" description="Helical" evidence="7">
    <location>
        <begin position="289"/>
        <end position="314"/>
    </location>
</feature>
<feature type="compositionally biased region" description="Basic and acidic residues" evidence="6">
    <location>
        <begin position="7"/>
        <end position="17"/>
    </location>
</feature>
<keyword evidence="2" id="KW-1003">Cell membrane</keyword>
<dbReference type="Pfam" id="PF08282">
    <property type="entry name" value="Hydrolase_3"/>
    <property type="match status" value="1"/>
</dbReference>
<dbReference type="SMART" id="SM00831">
    <property type="entry name" value="Cation_ATPase_N"/>
    <property type="match status" value="1"/>
</dbReference>
<dbReference type="Gene3D" id="3.40.50.1000">
    <property type="entry name" value="HAD superfamily/HAD-like"/>
    <property type="match status" value="1"/>
</dbReference>
<evidence type="ECO:0000259" key="8">
    <source>
        <dbReference type="SMART" id="SM00831"/>
    </source>
</evidence>
<dbReference type="InterPro" id="IPR023298">
    <property type="entry name" value="ATPase_P-typ_TM_dom_sf"/>
</dbReference>
<dbReference type="GO" id="GO:0005391">
    <property type="term" value="F:P-type sodium:potassium-exchanging transporter activity"/>
    <property type="evidence" value="ECO:0007669"/>
    <property type="project" value="TreeGrafter"/>
</dbReference>
<sequence>MNPLVARGDEQPSDHRIIGSSQKKSQARRQSSIVDLWATVDRSRLEQDVHLIPLDELYQRFHTNPRDGLSSASIADAQAQYGLNKIIPPKPPSYLWLLFKQLFMGFNTILWVAAIFAFLAANELVSVEASVPQGERTVLLIMKGAPDIVIQRSVTGDGTNDAPALKCAHLGVAMQSGTEVSKEAGDMILLDNNFSSIIQAIETGRLLSDNLKKVAIYLLPGGSWSQIWPVFFNLWFGMPLGLSAFWAVIFCMLNDVFMSLAMVTEKPERDIMSRPPSIREKDHLLNAKLLFHAYALVGNFECFTAFFCFCYYWIDNGVPFYSFMFTFENFGVHPYINRTSDELVLMTNSAQSVYYCSMCLFQFSNFFATRTRYESIFAHNPVWGKGQNLYVFGAMLISVGIQLILTLIGWFNRTFGTGRVPVKHVMPTLGFGMLWLIIDELRELCVRKYPRSFIARIAW</sequence>
<keyword evidence="4 7" id="KW-1133">Transmembrane helix</keyword>
<dbReference type="GO" id="GO:0006883">
    <property type="term" value="P:intracellular sodium ion homeostasis"/>
    <property type="evidence" value="ECO:0007669"/>
    <property type="project" value="TreeGrafter"/>
</dbReference>
<dbReference type="GO" id="GO:0030007">
    <property type="term" value="P:intracellular potassium ion homeostasis"/>
    <property type="evidence" value="ECO:0007669"/>
    <property type="project" value="TreeGrafter"/>
</dbReference>
<evidence type="ECO:0000256" key="3">
    <source>
        <dbReference type="ARBA" id="ARBA00022692"/>
    </source>
</evidence>
<dbReference type="Proteomes" id="UP000663834">
    <property type="component" value="Unassembled WGS sequence"/>
</dbReference>
<dbReference type="InterPro" id="IPR006068">
    <property type="entry name" value="ATPase_P-typ_cation-transptr_C"/>
</dbReference>
<name>A0A815J394_9BILA</name>
<feature type="transmembrane region" description="Helical" evidence="7">
    <location>
        <begin position="389"/>
        <end position="412"/>
    </location>
</feature>
<dbReference type="Gene3D" id="2.70.150.10">
    <property type="entry name" value="Calcium-transporting ATPase, cytoplasmic transduction domain A"/>
    <property type="match status" value="1"/>
</dbReference>
<dbReference type="OrthoDB" id="3352408at2759"/>
<dbReference type="InterPro" id="IPR023214">
    <property type="entry name" value="HAD_sf"/>
</dbReference>
<comment type="subcellular location">
    <subcellularLocation>
        <location evidence="1">Cell membrane</location>
        <topology evidence="1">Multi-pass membrane protein</topology>
    </subcellularLocation>
</comment>
<evidence type="ECO:0000256" key="5">
    <source>
        <dbReference type="ARBA" id="ARBA00023136"/>
    </source>
</evidence>
<dbReference type="InterPro" id="IPR004014">
    <property type="entry name" value="ATPase_P-typ_cation-transptr_N"/>
</dbReference>
<accession>A0A815J394</accession>
<evidence type="ECO:0000313" key="9">
    <source>
        <dbReference type="EMBL" id="CAF1373834.1"/>
    </source>
</evidence>
<dbReference type="GO" id="GO:0016887">
    <property type="term" value="F:ATP hydrolysis activity"/>
    <property type="evidence" value="ECO:0007669"/>
    <property type="project" value="InterPro"/>
</dbReference>
<dbReference type="Gene3D" id="1.20.1110.10">
    <property type="entry name" value="Calcium-transporting ATPase, transmembrane domain"/>
    <property type="match status" value="2"/>
</dbReference>
<dbReference type="InterPro" id="IPR036412">
    <property type="entry name" value="HAD-like_sf"/>
</dbReference>
<evidence type="ECO:0000256" key="7">
    <source>
        <dbReference type="SAM" id="Phobius"/>
    </source>
</evidence>
<dbReference type="Pfam" id="PF00690">
    <property type="entry name" value="Cation_ATPase_N"/>
    <property type="match status" value="1"/>
</dbReference>
<comment type="caution">
    <text evidence="9">The sequence shown here is derived from an EMBL/GenBank/DDBJ whole genome shotgun (WGS) entry which is preliminary data.</text>
</comment>
<dbReference type="InterPro" id="IPR001757">
    <property type="entry name" value="P_typ_ATPase"/>
</dbReference>
<evidence type="ECO:0000256" key="6">
    <source>
        <dbReference type="SAM" id="MobiDB-lite"/>
    </source>
</evidence>
<keyword evidence="5 7" id="KW-0472">Membrane</keyword>
<feature type="transmembrane region" description="Helical" evidence="7">
    <location>
        <begin position="214"/>
        <end position="238"/>
    </location>
</feature>
<proteinExistence type="predicted"/>
<gene>
    <name evidence="9" type="ORF">KQP761_LOCUS8356</name>
</gene>
<evidence type="ECO:0000256" key="2">
    <source>
        <dbReference type="ARBA" id="ARBA00022475"/>
    </source>
</evidence>
<dbReference type="GO" id="GO:1902600">
    <property type="term" value="P:proton transmembrane transport"/>
    <property type="evidence" value="ECO:0007669"/>
    <property type="project" value="TreeGrafter"/>
</dbReference>
<dbReference type="Pfam" id="PF00689">
    <property type="entry name" value="Cation_ATPase_C"/>
    <property type="match status" value="1"/>
</dbReference>
<feature type="transmembrane region" description="Helical" evidence="7">
    <location>
        <begin position="102"/>
        <end position="121"/>
    </location>
</feature>
<dbReference type="PANTHER" id="PTHR43294">
    <property type="entry name" value="SODIUM/POTASSIUM-TRANSPORTING ATPASE SUBUNIT ALPHA"/>
    <property type="match status" value="1"/>
</dbReference>
<evidence type="ECO:0000256" key="1">
    <source>
        <dbReference type="ARBA" id="ARBA00004651"/>
    </source>
</evidence>
<evidence type="ECO:0000313" key="10">
    <source>
        <dbReference type="Proteomes" id="UP000663834"/>
    </source>
</evidence>
<reference evidence="9" key="1">
    <citation type="submission" date="2021-02" db="EMBL/GenBank/DDBJ databases">
        <authorList>
            <person name="Nowell W R."/>
        </authorList>
    </citation>
    <scope>NUCLEOTIDE SEQUENCE</scope>
</reference>
<dbReference type="PANTHER" id="PTHR43294:SF21">
    <property type="entry name" value="CATION TRANSPORTING ATPASE"/>
    <property type="match status" value="1"/>
</dbReference>
<feature type="domain" description="Cation-transporting P-type ATPase N-terminal" evidence="8">
    <location>
        <begin position="48"/>
        <end position="122"/>
    </location>
</feature>